<sequence>MTSHNSSASYSYMYYDDQEYNQTLLELLQQHEKESPRAFIFAVLMTILSAIFNTGITIAILFTPTLRQNILYIQIINISVVNIILSGFVIPLAIYAEHRPWTLGDAMCKVWIIMDVLMPFVSMVSLVLMNLDRLFVLICNNSHMLTMNSMVKVFLVLVPWSVGCVIVLPIWILGSNHYPYYDGYCIFGLVFDASVASPIITYFVPAVGIILLITLILMYNFKGNLAEQNMYSSPSRSIDCHHRTDSTSSYDEEKYLSLVTLCLADFFFIAMWFPYQLFTLLMSICTGCYPPVSAAVAFTWLGASTACVLPLTWLSDVKIRESIRTFLHDRCTQEVSDLRERNSVPLMEL</sequence>
<dbReference type="Gene3D" id="1.20.1070.10">
    <property type="entry name" value="Rhodopsin 7-helix transmembrane proteins"/>
    <property type="match status" value="1"/>
</dbReference>
<feature type="transmembrane region" description="Helical" evidence="10">
    <location>
        <begin position="255"/>
        <end position="275"/>
    </location>
</feature>
<evidence type="ECO:0000256" key="1">
    <source>
        <dbReference type="ARBA" id="ARBA00004651"/>
    </source>
</evidence>
<gene>
    <name evidence="12" type="ORF">KP79_PYT15306</name>
</gene>
<feature type="transmembrane region" description="Helical" evidence="10">
    <location>
        <begin position="116"/>
        <end position="139"/>
    </location>
</feature>
<evidence type="ECO:0000256" key="6">
    <source>
        <dbReference type="ARBA" id="ARBA00023136"/>
    </source>
</evidence>
<name>A0A210QZ41_MIZYE</name>
<dbReference type="PROSITE" id="PS50262">
    <property type="entry name" value="G_PROTEIN_RECEP_F1_2"/>
    <property type="match status" value="1"/>
</dbReference>
<dbReference type="AlphaFoldDB" id="A0A210QZ41"/>
<proteinExistence type="predicted"/>
<keyword evidence="7" id="KW-1015">Disulfide bond</keyword>
<dbReference type="GO" id="GO:0004930">
    <property type="term" value="F:G protein-coupled receptor activity"/>
    <property type="evidence" value="ECO:0007669"/>
    <property type="project" value="UniProtKB-KW"/>
</dbReference>
<dbReference type="SMR" id="A0A210QZ41"/>
<feature type="transmembrane region" description="Helical" evidence="10">
    <location>
        <begin position="199"/>
        <end position="221"/>
    </location>
</feature>
<dbReference type="Pfam" id="PF00001">
    <property type="entry name" value="7tm_1"/>
    <property type="match status" value="1"/>
</dbReference>
<evidence type="ECO:0000313" key="12">
    <source>
        <dbReference type="EMBL" id="OWF54014.1"/>
    </source>
</evidence>
<organism evidence="12 13">
    <name type="scientific">Mizuhopecten yessoensis</name>
    <name type="common">Japanese scallop</name>
    <name type="synonym">Patinopecten yessoensis</name>
    <dbReference type="NCBI Taxonomy" id="6573"/>
    <lineage>
        <taxon>Eukaryota</taxon>
        <taxon>Metazoa</taxon>
        <taxon>Spiralia</taxon>
        <taxon>Lophotrochozoa</taxon>
        <taxon>Mollusca</taxon>
        <taxon>Bivalvia</taxon>
        <taxon>Autobranchia</taxon>
        <taxon>Pteriomorphia</taxon>
        <taxon>Pectinida</taxon>
        <taxon>Pectinoidea</taxon>
        <taxon>Pectinidae</taxon>
        <taxon>Mizuhopecten</taxon>
    </lineage>
</organism>
<evidence type="ECO:0000256" key="3">
    <source>
        <dbReference type="ARBA" id="ARBA00022692"/>
    </source>
</evidence>
<evidence type="ECO:0000256" key="10">
    <source>
        <dbReference type="SAM" id="Phobius"/>
    </source>
</evidence>
<keyword evidence="3 10" id="KW-0812">Transmembrane</keyword>
<evidence type="ECO:0000256" key="9">
    <source>
        <dbReference type="ARBA" id="ARBA00023224"/>
    </source>
</evidence>
<dbReference type="GO" id="GO:0005886">
    <property type="term" value="C:plasma membrane"/>
    <property type="evidence" value="ECO:0007669"/>
    <property type="project" value="UniProtKB-SubCell"/>
</dbReference>
<comment type="subcellular location">
    <subcellularLocation>
        <location evidence="1">Cell membrane</location>
        <topology evidence="1">Multi-pass membrane protein</topology>
    </subcellularLocation>
</comment>
<feature type="transmembrane region" description="Helical" evidence="10">
    <location>
        <begin position="295"/>
        <end position="314"/>
    </location>
</feature>
<dbReference type="PANTHER" id="PTHR24248:SF125">
    <property type="entry name" value="DOPAMINE D2-LIKE RECEPTOR"/>
    <property type="match status" value="1"/>
</dbReference>
<feature type="transmembrane region" description="Helical" evidence="10">
    <location>
        <begin position="75"/>
        <end position="96"/>
    </location>
</feature>
<dbReference type="PRINTS" id="PR00237">
    <property type="entry name" value="GPCRRHODOPSN"/>
</dbReference>
<feature type="transmembrane region" description="Helical" evidence="10">
    <location>
        <begin position="151"/>
        <end position="172"/>
    </location>
</feature>
<evidence type="ECO:0000313" key="13">
    <source>
        <dbReference type="Proteomes" id="UP000242188"/>
    </source>
</evidence>
<evidence type="ECO:0000256" key="8">
    <source>
        <dbReference type="ARBA" id="ARBA00023170"/>
    </source>
</evidence>
<dbReference type="GO" id="GO:0045202">
    <property type="term" value="C:synapse"/>
    <property type="evidence" value="ECO:0007669"/>
    <property type="project" value="GOC"/>
</dbReference>
<keyword evidence="5" id="KW-0297">G-protein coupled receptor</keyword>
<evidence type="ECO:0000256" key="5">
    <source>
        <dbReference type="ARBA" id="ARBA00023040"/>
    </source>
</evidence>
<keyword evidence="9" id="KW-0807">Transducer</keyword>
<dbReference type="GO" id="GO:0001591">
    <property type="term" value="F:dopamine neurotransmitter receptor activity, coupled via Gi/Go"/>
    <property type="evidence" value="ECO:0007669"/>
    <property type="project" value="TreeGrafter"/>
</dbReference>
<reference evidence="12 13" key="1">
    <citation type="journal article" date="2017" name="Nat. Ecol. Evol.">
        <title>Scallop genome provides insights into evolution of bilaterian karyotype and development.</title>
        <authorList>
            <person name="Wang S."/>
            <person name="Zhang J."/>
            <person name="Jiao W."/>
            <person name="Li J."/>
            <person name="Xun X."/>
            <person name="Sun Y."/>
            <person name="Guo X."/>
            <person name="Huan P."/>
            <person name="Dong B."/>
            <person name="Zhang L."/>
            <person name="Hu X."/>
            <person name="Sun X."/>
            <person name="Wang J."/>
            <person name="Zhao C."/>
            <person name="Wang Y."/>
            <person name="Wang D."/>
            <person name="Huang X."/>
            <person name="Wang R."/>
            <person name="Lv J."/>
            <person name="Li Y."/>
            <person name="Zhang Z."/>
            <person name="Liu B."/>
            <person name="Lu W."/>
            <person name="Hui Y."/>
            <person name="Liang J."/>
            <person name="Zhou Z."/>
            <person name="Hou R."/>
            <person name="Li X."/>
            <person name="Liu Y."/>
            <person name="Li H."/>
            <person name="Ning X."/>
            <person name="Lin Y."/>
            <person name="Zhao L."/>
            <person name="Xing Q."/>
            <person name="Dou J."/>
            <person name="Li Y."/>
            <person name="Mao J."/>
            <person name="Guo H."/>
            <person name="Dou H."/>
            <person name="Li T."/>
            <person name="Mu C."/>
            <person name="Jiang W."/>
            <person name="Fu Q."/>
            <person name="Fu X."/>
            <person name="Miao Y."/>
            <person name="Liu J."/>
            <person name="Yu Q."/>
            <person name="Li R."/>
            <person name="Liao H."/>
            <person name="Li X."/>
            <person name="Kong Y."/>
            <person name="Jiang Z."/>
            <person name="Chourrout D."/>
            <person name="Li R."/>
            <person name="Bao Z."/>
        </authorList>
    </citation>
    <scope>NUCLEOTIDE SEQUENCE [LARGE SCALE GENOMIC DNA]</scope>
    <source>
        <strain evidence="12 13">PY_sf001</strain>
    </source>
</reference>
<comment type="caution">
    <text evidence="12">The sequence shown here is derived from an EMBL/GenBank/DDBJ whole genome shotgun (WGS) entry which is preliminary data.</text>
</comment>
<dbReference type="InterPro" id="IPR017452">
    <property type="entry name" value="GPCR_Rhodpsn_7TM"/>
</dbReference>
<dbReference type="OrthoDB" id="6117944at2759"/>
<dbReference type="SUPFAM" id="SSF81321">
    <property type="entry name" value="Family A G protein-coupled receptor-like"/>
    <property type="match status" value="1"/>
</dbReference>
<protein>
    <submittedName>
        <fullName evidence="12">5-hydroxytryptamine receptor 2A</fullName>
    </submittedName>
</protein>
<accession>A0A210QZ41</accession>
<evidence type="ECO:0000256" key="4">
    <source>
        <dbReference type="ARBA" id="ARBA00022989"/>
    </source>
</evidence>
<keyword evidence="4 10" id="KW-1133">Transmembrane helix</keyword>
<keyword evidence="8 12" id="KW-0675">Receptor</keyword>
<keyword evidence="2" id="KW-1003">Cell membrane</keyword>
<keyword evidence="6 10" id="KW-0472">Membrane</keyword>
<dbReference type="Proteomes" id="UP000242188">
    <property type="component" value="Unassembled WGS sequence"/>
</dbReference>
<dbReference type="InterPro" id="IPR000276">
    <property type="entry name" value="GPCR_Rhodpsn"/>
</dbReference>
<feature type="transmembrane region" description="Helical" evidence="10">
    <location>
        <begin position="38"/>
        <end position="63"/>
    </location>
</feature>
<feature type="domain" description="G-protein coupled receptors family 1 profile" evidence="11">
    <location>
        <begin position="52"/>
        <end position="313"/>
    </location>
</feature>
<evidence type="ECO:0000256" key="2">
    <source>
        <dbReference type="ARBA" id="ARBA00022475"/>
    </source>
</evidence>
<evidence type="ECO:0000259" key="11">
    <source>
        <dbReference type="PROSITE" id="PS50262"/>
    </source>
</evidence>
<dbReference type="EMBL" id="NEDP02001165">
    <property type="protein sequence ID" value="OWF54014.1"/>
    <property type="molecule type" value="Genomic_DNA"/>
</dbReference>
<evidence type="ECO:0000256" key="7">
    <source>
        <dbReference type="ARBA" id="ARBA00023157"/>
    </source>
</evidence>
<keyword evidence="13" id="KW-1185">Reference proteome</keyword>
<dbReference type="PANTHER" id="PTHR24248">
    <property type="entry name" value="ADRENERGIC RECEPTOR-RELATED G-PROTEIN COUPLED RECEPTOR"/>
    <property type="match status" value="1"/>
</dbReference>